<reference evidence="4" key="2">
    <citation type="submission" date="2013-12" db="EMBL/GenBank/DDBJ databases">
        <title>Evolution of pathogenesis and genome organization in the Tremellales.</title>
        <authorList>
            <person name="Cuomo C."/>
            <person name="Litvintseva A."/>
            <person name="Heitman J."/>
            <person name="Chen Y."/>
            <person name="Sun S."/>
            <person name="Springer D."/>
            <person name="Dromer F."/>
            <person name="Young S."/>
            <person name="Zeng Q."/>
            <person name="Chapman S."/>
            <person name="Gujja S."/>
            <person name="Saif S."/>
            <person name="Birren B."/>
        </authorList>
    </citation>
    <scope>NUCLEOTIDE SEQUENCE [LARGE SCALE GENOMIC DNA]</scope>
    <source>
        <strain evidence="4">BCC8398</strain>
    </source>
</reference>
<dbReference type="Gene3D" id="3.40.50.720">
    <property type="entry name" value="NAD(P)-binding Rossmann-like Domain"/>
    <property type="match status" value="1"/>
</dbReference>
<evidence type="ECO:0000256" key="1">
    <source>
        <dbReference type="ARBA" id="ARBA00006484"/>
    </source>
</evidence>
<protein>
    <recommendedName>
        <fullName evidence="5">Short-chain dehydrogenase</fullName>
    </recommendedName>
</protein>
<sequence>MPPSTSPIILVLGAGPNIGQHVARTFAAGGYRVALAARSVKEADSTDSQLNIPSDFTKVEDVVNAFERVKRVFGVPNVVVYNVSASTRTPPDEPFSLPLIDFQHDLTINITSLYVAAHQAVAGPTPTFIVTGNILNVETIPGFISQGVGKSAGAHMMWAAANAYNAKGYKFYYADERKADGTAKYRVDGDAHAQLFKSLAEDKSQREWHHTFVMGKGYQKFASSL</sequence>
<proteinExistence type="inferred from homology"/>
<reference evidence="3 4" key="1">
    <citation type="submission" date="2013-07" db="EMBL/GenBank/DDBJ databases">
        <title>The Genome Sequence of Cryptococcus heveanensis BCC8398.</title>
        <authorList>
            <consortium name="The Broad Institute Genome Sequencing Platform"/>
            <person name="Cuomo C."/>
            <person name="Litvintseva A."/>
            <person name="Chen Y."/>
            <person name="Heitman J."/>
            <person name="Sun S."/>
            <person name="Springer D."/>
            <person name="Dromer F."/>
            <person name="Young S.K."/>
            <person name="Zeng Q."/>
            <person name="Gargeya S."/>
            <person name="Fitzgerald M."/>
            <person name="Abouelleil A."/>
            <person name="Alvarado L."/>
            <person name="Berlin A.M."/>
            <person name="Chapman S.B."/>
            <person name="Dewar J."/>
            <person name="Goldberg J."/>
            <person name="Griggs A."/>
            <person name="Gujja S."/>
            <person name="Hansen M."/>
            <person name="Howarth C."/>
            <person name="Imamovic A."/>
            <person name="Larimer J."/>
            <person name="McCowan C."/>
            <person name="Murphy C."/>
            <person name="Pearson M."/>
            <person name="Priest M."/>
            <person name="Roberts A."/>
            <person name="Saif S."/>
            <person name="Shea T."/>
            <person name="Sykes S."/>
            <person name="Wortman J."/>
            <person name="Nusbaum C."/>
            <person name="Birren B."/>
        </authorList>
    </citation>
    <scope>NUCLEOTIDE SEQUENCE [LARGE SCALE GENOMIC DNA]</scope>
    <source>
        <strain evidence="3 4">BCC8398</strain>
    </source>
</reference>
<dbReference type="EMBL" id="KV700130">
    <property type="protein sequence ID" value="OCF32092.1"/>
    <property type="molecule type" value="Genomic_DNA"/>
</dbReference>
<dbReference type="InterPro" id="IPR036291">
    <property type="entry name" value="NAD(P)-bd_dom_sf"/>
</dbReference>
<keyword evidence="4" id="KW-1185">Reference proteome</keyword>
<dbReference type="PANTHER" id="PTHR43669">
    <property type="entry name" value="5-KETO-D-GLUCONATE 5-REDUCTASE"/>
    <property type="match status" value="1"/>
</dbReference>
<keyword evidence="2" id="KW-0560">Oxidoreductase</keyword>
<evidence type="ECO:0008006" key="5">
    <source>
        <dbReference type="Google" id="ProtNLM"/>
    </source>
</evidence>
<dbReference type="STRING" id="1296120.A0A1B9GM51"/>
<dbReference type="Pfam" id="PF00106">
    <property type="entry name" value="adh_short"/>
    <property type="match status" value="1"/>
</dbReference>
<dbReference type="InterPro" id="IPR002347">
    <property type="entry name" value="SDR_fam"/>
</dbReference>
<name>A0A1B9GM51_9TREE</name>
<evidence type="ECO:0000256" key="2">
    <source>
        <dbReference type="ARBA" id="ARBA00023002"/>
    </source>
</evidence>
<dbReference type="GO" id="GO:0016491">
    <property type="term" value="F:oxidoreductase activity"/>
    <property type="evidence" value="ECO:0007669"/>
    <property type="project" value="UniProtKB-KW"/>
</dbReference>
<dbReference type="OrthoDB" id="5336600at2759"/>
<accession>A0A1B9GM51</accession>
<comment type="similarity">
    <text evidence="1">Belongs to the short-chain dehydrogenases/reductases (SDR) family.</text>
</comment>
<dbReference type="Proteomes" id="UP000092666">
    <property type="component" value="Unassembled WGS sequence"/>
</dbReference>
<dbReference type="AlphaFoldDB" id="A0A1B9GM51"/>
<evidence type="ECO:0000313" key="3">
    <source>
        <dbReference type="EMBL" id="OCF32092.1"/>
    </source>
</evidence>
<organism evidence="3 4">
    <name type="scientific">Kwoniella heveanensis BCC8398</name>
    <dbReference type="NCBI Taxonomy" id="1296120"/>
    <lineage>
        <taxon>Eukaryota</taxon>
        <taxon>Fungi</taxon>
        <taxon>Dikarya</taxon>
        <taxon>Basidiomycota</taxon>
        <taxon>Agaricomycotina</taxon>
        <taxon>Tremellomycetes</taxon>
        <taxon>Tremellales</taxon>
        <taxon>Cryptococcaceae</taxon>
        <taxon>Kwoniella</taxon>
    </lineage>
</organism>
<dbReference type="SUPFAM" id="SSF51735">
    <property type="entry name" value="NAD(P)-binding Rossmann-fold domains"/>
    <property type="match status" value="1"/>
</dbReference>
<dbReference type="PANTHER" id="PTHR43669:SF4">
    <property type="entry name" value="SHORT-CHAIN DEHYDROGENASE"/>
    <property type="match status" value="1"/>
</dbReference>
<gene>
    <name evidence="3" type="ORF">I316_06248</name>
</gene>
<evidence type="ECO:0000313" key="4">
    <source>
        <dbReference type="Proteomes" id="UP000092666"/>
    </source>
</evidence>